<evidence type="ECO:0000313" key="3">
    <source>
        <dbReference type="EMBL" id="QAB14615.1"/>
    </source>
</evidence>
<evidence type="ECO:0000256" key="1">
    <source>
        <dbReference type="SAM" id="MobiDB-lite"/>
    </source>
</evidence>
<dbReference type="InterPro" id="IPR027417">
    <property type="entry name" value="P-loop_NTPase"/>
</dbReference>
<feature type="compositionally biased region" description="Basic and acidic residues" evidence="1">
    <location>
        <begin position="353"/>
        <end position="363"/>
    </location>
</feature>
<protein>
    <submittedName>
        <fullName evidence="3">ATP-binding protein</fullName>
    </submittedName>
</protein>
<keyword evidence="3" id="KW-0547">Nucleotide-binding</keyword>
<dbReference type="EMBL" id="CP035033">
    <property type="protein sequence ID" value="QAB14615.1"/>
    <property type="molecule type" value="Genomic_DNA"/>
</dbReference>
<feature type="compositionally biased region" description="Low complexity" evidence="1">
    <location>
        <begin position="332"/>
        <end position="352"/>
    </location>
</feature>
<dbReference type="RefSeq" id="WP_128384343.1">
    <property type="nucleotide sequence ID" value="NZ_CP035033.1"/>
</dbReference>
<dbReference type="SUPFAM" id="SSF52540">
    <property type="entry name" value="P-loop containing nucleoside triphosphate hydrolases"/>
    <property type="match status" value="1"/>
</dbReference>
<dbReference type="AlphaFoldDB" id="A0A451G542"/>
<feature type="domain" description="Helicase HerA central" evidence="2">
    <location>
        <begin position="549"/>
        <end position="768"/>
    </location>
</feature>
<keyword evidence="3" id="KW-0067">ATP-binding</keyword>
<dbReference type="Gene3D" id="3.40.50.300">
    <property type="entry name" value="P-loop containing nucleotide triphosphate hydrolases"/>
    <property type="match status" value="2"/>
</dbReference>
<keyword evidence="4" id="KW-1185">Reference proteome</keyword>
<name>A0A451G542_9GAMM</name>
<reference evidence="3 4" key="1">
    <citation type="journal article" date="2018" name="Environ. Microbiol.">
        <title>Genomes of ubiquitous marine and hypersaline Hydrogenovibrio, Thiomicrorhabdus and Thiomicrospira spp. encode a diversity of mechanisms to sustain chemolithoautotrophy in heterogeneous environments.</title>
        <authorList>
            <person name="Scott K.M."/>
            <person name="Williams J."/>
            <person name="Porter C.M.B."/>
            <person name="Russel S."/>
            <person name="Harmer T.L."/>
            <person name="Paul J.H."/>
            <person name="Antonen K.M."/>
            <person name="Bridges M.K."/>
            <person name="Camper G.J."/>
            <person name="Campla C.K."/>
            <person name="Casella L.G."/>
            <person name="Chase E."/>
            <person name="Conrad J.W."/>
            <person name="Cruz M.C."/>
            <person name="Dunlap D.S."/>
            <person name="Duran L."/>
            <person name="Fahsbender E.M."/>
            <person name="Goldsmith D.B."/>
            <person name="Keeley R.F."/>
            <person name="Kondoff M.R."/>
            <person name="Kussy B.I."/>
            <person name="Lane M.K."/>
            <person name="Lawler S."/>
            <person name="Leigh B.A."/>
            <person name="Lewis C."/>
            <person name="Lostal L.M."/>
            <person name="Marking D."/>
            <person name="Mancera P.A."/>
            <person name="McClenthan E.C."/>
            <person name="McIntyre E.A."/>
            <person name="Mine J.A."/>
            <person name="Modi S."/>
            <person name="Moore B.D."/>
            <person name="Morgan W.A."/>
            <person name="Nelson K.M."/>
            <person name="Nguyen K.N."/>
            <person name="Ogburn N."/>
            <person name="Parrino D.G."/>
            <person name="Pedapudi A.D."/>
            <person name="Pelham R.P."/>
            <person name="Preece A.M."/>
            <person name="Rampersad E.A."/>
            <person name="Richardson J.C."/>
            <person name="Rodgers C.M."/>
            <person name="Schaffer B.L."/>
            <person name="Sheridan N.E."/>
            <person name="Solone M.R."/>
            <person name="Staley Z.R."/>
            <person name="Tabuchi M."/>
            <person name="Waide R.J."/>
            <person name="Wanjugi P.W."/>
            <person name="Young S."/>
            <person name="Clum A."/>
            <person name="Daum C."/>
            <person name="Huntemann M."/>
            <person name="Ivanova N."/>
            <person name="Kyrpides N."/>
            <person name="Mikhailova N."/>
            <person name="Palaniappan K."/>
            <person name="Pillay M."/>
            <person name="Reddy T.B.K."/>
            <person name="Shapiro N."/>
            <person name="Stamatis D."/>
            <person name="Varghese N."/>
            <person name="Woyke T."/>
            <person name="Boden R."/>
            <person name="Freyermuth S.K."/>
            <person name="Kerfeld C.A."/>
        </authorList>
    </citation>
    <scope>NUCLEOTIDE SEQUENCE [LARGE SCALE GENOMIC DNA]</scope>
    <source>
        <strain evidence="3 4">JR-2</strain>
    </source>
</reference>
<dbReference type="Pfam" id="PF01935">
    <property type="entry name" value="DUF87"/>
    <property type="match status" value="1"/>
</dbReference>
<feature type="region of interest" description="Disordered" evidence="1">
    <location>
        <begin position="329"/>
        <end position="371"/>
    </location>
</feature>
<sequence length="1053" mass="115397">MGKDLTTYQDDGALQNALVEMDAVVFKRYLDYLNQFDLVPLDTTLDDAISNIRLRKISSIVYDREEDNLDKFNSVFSAVHSSDSAVCLILDAKKTHTDLYIGTHKLDQSRGSSITGAMNTLEAALKGNFQGIDISENLMDTDIHAVLSSMMSNNVNCIATVQGVPSLKDDAKETFAQGLEKLIEGMQGKDYFAVIQATPVSYQELERVEGAYQDIYTALSTFEQTNISFAENESRSVGVTLSESLTSTITKSVTDTQTTTTGMNSSTSTSKTDTRQKFDFKTAIAGAASGAVTGGTYAGMATGGLGALQGAGVGALAGFTAGMLGASESKTEGYTEGTSESSSDSKATSNSDAESKGTSKADSDTSTLGTTRTIQINGKNRRISSMLELLDGQLDRIQECKSFGMWNFSAYFVSGSEVDSRLGADLYSGLLRGANSGLERNSVAIWNRYQADSESNSKTEEAFKELQNYVSQLKSPVLTAPDGLSLPMLSPVSLISTKELSMAMSLPQKSMSGLPVFDAVEFGRSVNFGGEADRQNIEIGKISNFDVVDKHQQVALSTKSLTSHVFVTGSTGAGKSNAVYSILDKLHTEHKIPFLIIEPAKGEYKNVFGGLDTVNVFGTNPNLTSLLRINPFSFPDGIHIVEHIDRLIEILGAVWPMYAAMPAILKESVEKTYEESGWDLLNSTCEGSETVFPDFHDLLAVLPKVIHQSEYSDEMKGNYSGALVTRVKSLTNGYFSTIFQKDELESSVLFDQSCIVDLSRVGASETKALLMGGIFLKLQEYRMATAIGANSDLKHITVLEEAHNLLRRTSSEQSQEGANFQGKSVEMISNAIAEMRTYGEGFIIADQAPGLLDQSVIRNTNTKIILRLPDFGDRNLVGKAAFLNDEQINELARLKTGCAAVYQNNWLEPVLCQFEQFDDDKIAPFSYVRPAGKIIDHRKRDVTETLKSILNDLMDGNTEKALAMYRFKNFLDKDIRLSEVLDKVPETKDIHIWVQSLAQEVFKRIEMELLSVQERREVIAQVLDVLVLETPHNQEVFEIKKTELRNKGIEGVL</sequence>
<accession>A0A451G542</accession>
<dbReference type="Proteomes" id="UP000285478">
    <property type="component" value="Chromosome"/>
</dbReference>
<proteinExistence type="predicted"/>
<dbReference type="InterPro" id="IPR008571">
    <property type="entry name" value="HerA-like"/>
</dbReference>
<dbReference type="GO" id="GO:0005524">
    <property type="term" value="F:ATP binding"/>
    <property type="evidence" value="ECO:0007669"/>
    <property type="project" value="UniProtKB-KW"/>
</dbReference>
<dbReference type="KEGG" id="htr:EPV75_02500"/>
<evidence type="ECO:0000259" key="2">
    <source>
        <dbReference type="Pfam" id="PF01935"/>
    </source>
</evidence>
<evidence type="ECO:0000313" key="4">
    <source>
        <dbReference type="Proteomes" id="UP000285478"/>
    </source>
</evidence>
<organism evidence="3 4">
    <name type="scientific">Hydrogenovibrio thermophilus</name>
    <dbReference type="NCBI Taxonomy" id="265883"/>
    <lineage>
        <taxon>Bacteria</taxon>
        <taxon>Pseudomonadati</taxon>
        <taxon>Pseudomonadota</taxon>
        <taxon>Gammaproteobacteria</taxon>
        <taxon>Thiotrichales</taxon>
        <taxon>Piscirickettsiaceae</taxon>
        <taxon>Hydrogenovibrio</taxon>
    </lineage>
</organism>
<gene>
    <name evidence="3" type="ORF">EPV75_02500</name>
</gene>
<dbReference type="PANTHER" id="PTHR42957:SF1">
    <property type="entry name" value="HELICASE MJ1565-RELATED"/>
    <property type="match status" value="1"/>
</dbReference>
<dbReference type="InterPro" id="IPR002789">
    <property type="entry name" value="HerA_central"/>
</dbReference>
<dbReference type="PANTHER" id="PTHR42957">
    <property type="entry name" value="HELICASE MJ1565-RELATED"/>
    <property type="match status" value="1"/>
</dbReference>